<accession>A0A9Q1KMT3</accession>
<protein>
    <submittedName>
        <fullName evidence="1">Uncharacterized protein</fullName>
    </submittedName>
</protein>
<name>A0A9Q1KMT3_9CARY</name>
<reference evidence="1" key="1">
    <citation type="submission" date="2022-04" db="EMBL/GenBank/DDBJ databases">
        <title>Carnegiea gigantea Genome sequencing and assembly v2.</title>
        <authorList>
            <person name="Copetti D."/>
            <person name="Sanderson M.J."/>
            <person name="Burquez A."/>
            <person name="Wojciechowski M.F."/>
        </authorList>
    </citation>
    <scope>NUCLEOTIDE SEQUENCE</scope>
    <source>
        <strain evidence="1">SGP5-SGP5p</strain>
        <tissue evidence="1">Aerial part</tissue>
    </source>
</reference>
<proteinExistence type="predicted"/>
<evidence type="ECO:0000313" key="1">
    <source>
        <dbReference type="EMBL" id="KAJ8446495.1"/>
    </source>
</evidence>
<comment type="caution">
    <text evidence="1">The sequence shown here is derived from an EMBL/GenBank/DDBJ whole genome shotgun (WGS) entry which is preliminary data.</text>
</comment>
<dbReference type="Proteomes" id="UP001153076">
    <property type="component" value="Unassembled WGS sequence"/>
</dbReference>
<evidence type="ECO:0000313" key="2">
    <source>
        <dbReference type="Proteomes" id="UP001153076"/>
    </source>
</evidence>
<gene>
    <name evidence="1" type="ORF">Cgig2_027457</name>
</gene>
<keyword evidence="2" id="KW-1185">Reference proteome</keyword>
<sequence>MFRPKIDASNAWRGITDNAKFIRMGVKLEINNGEWNLFWYDNNAVGGVARVSHTPPTKTPFGSFLPPKPLTDPPICKSRPKASQTNPSRPHVYVTRRHGGGAFSEWVAPVKSSTADLHAGAVFGPIWLLVEPGIEFKEAARGGVPSSRWWWRPTVVSGVEEDGYGCHGTVEVSEQKPAMVVSAMCRESAEPLRVKATAKERRQRMLGRGEEGKGEPNELWVREFWREAES</sequence>
<organism evidence="1 2">
    <name type="scientific">Carnegiea gigantea</name>
    <dbReference type="NCBI Taxonomy" id="171969"/>
    <lineage>
        <taxon>Eukaryota</taxon>
        <taxon>Viridiplantae</taxon>
        <taxon>Streptophyta</taxon>
        <taxon>Embryophyta</taxon>
        <taxon>Tracheophyta</taxon>
        <taxon>Spermatophyta</taxon>
        <taxon>Magnoliopsida</taxon>
        <taxon>eudicotyledons</taxon>
        <taxon>Gunneridae</taxon>
        <taxon>Pentapetalae</taxon>
        <taxon>Caryophyllales</taxon>
        <taxon>Cactineae</taxon>
        <taxon>Cactaceae</taxon>
        <taxon>Cactoideae</taxon>
        <taxon>Echinocereeae</taxon>
        <taxon>Carnegiea</taxon>
    </lineage>
</organism>
<dbReference type="EMBL" id="JAKOGI010000053">
    <property type="protein sequence ID" value="KAJ8446495.1"/>
    <property type="molecule type" value="Genomic_DNA"/>
</dbReference>
<dbReference type="AlphaFoldDB" id="A0A9Q1KMT3"/>